<dbReference type="GO" id="GO:0030659">
    <property type="term" value="C:cytoplasmic vesicle membrane"/>
    <property type="evidence" value="ECO:0007669"/>
    <property type="project" value="UniProtKB-SubCell"/>
</dbReference>
<reference evidence="9" key="1">
    <citation type="submission" date="2021-10" db="EMBL/GenBank/DDBJ databases">
        <title>Tropical sea cucumber genome reveals ecological adaptation and Cuvierian tubules defense mechanism.</title>
        <authorList>
            <person name="Chen T."/>
        </authorList>
    </citation>
    <scope>NUCLEOTIDE SEQUENCE</scope>
    <source>
        <strain evidence="9">Nanhai2018</strain>
        <tissue evidence="9">Muscle</tissue>
    </source>
</reference>
<protein>
    <submittedName>
        <fullName evidence="9">Sorting nexin-24</fullName>
    </submittedName>
</protein>
<evidence type="ECO:0000313" key="10">
    <source>
        <dbReference type="Proteomes" id="UP001152320"/>
    </source>
</evidence>
<dbReference type="PROSITE" id="PS50195">
    <property type="entry name" value="PX"/>
    <property type="match status" value="1"/>
</dbReference>
<evidence type="ECO:0000259" key="8">
    <source>
        <dbReference type="PROSITE" id="PS50195"/>
    </source>
</evidence>
<keyword evidence="6" id="KW-0472">Membrane</keyword>
<dbReference type="SUPFAM" id="SSF64268">
    <property type="entry name" value="PX domain"/>
    <property type="match status" value="1"/>
</dbReference>
<keyword evidence="7" id="KW-0968">Cytoplasmic vesicle</keyword>
<keyword evidence="4" id="KW-0653">Protein transport</keyword>
<sequence>MISISIPSFRQVVPEDERPYTAYQIHVKVAGRTHVIEKRYREFHSFHKKLRKTIDIPDFPPKKVLQLSAKGLEHRRQGLENYFNAIVTTGTIPKSLLTFLKVNNLNKAPSFDSLDDLNTDSGSTSTHQPVLIYENDPYLNPPSGKPDILVEGVLHGLYDHYPVEPENSSSSS</sequence>
<evidence type="ECO:0000256" key="2">
    <source>
        <dbReference type="ARBA" id="ARBA00010883"/>
    </source>
</evidence>
<proteinExistence type="inferred from homology"/>
<gene>
    <name evidence="9" type="ORF">HOLleu_29635</name>
</gene>
<dbReference type="PANTHER" id="PTHR15813">
    <property type="entry name" value="SORTING NEXIN-22 AND 24"/>
    <property type="match status" value="1"/>
</dbReference>
<organism evidence="9 10">
    <name type="scientific">Holothuria leucospilota</name>
    <name type="common">Black long sea cucumber</name>
    <name type="synonym">Mertensiothuria leucospilota</name>
    <dbReference type="NCBI Taxonomy" id="206669"/>
    <lineage>
        <taxon>Eukaryota</taxon>
        <taxon>Metazoa</taxon>
        <taxon>Echinodermata</taxon>
        <taxon>Eleutherozoa</taxon>
        <taxon>Echinozoa</taxon>
        <taxon>Holothuroidea</taxon>
        <taxon>Aspidochirotacea</taxon>
        <taxon>Aspidochirotida</taxon>
        <taxon>Holothuriidae</taxon>
        <taxon>Holothuria</taxon>
    </lineage>
</organism>
<keyword evidence="5" id="KW-0446">Lipid-binding</keyword>
<keyword evidence="10" id="KW-1185">Reference proteome</keyword>
<evidence type="ECO:0000256" key="1">
    <source>
        <dbReference type="ARBA" id="ARBA00004180"/>
    </source>
</evidence>
<dbReference type="Proteomes" id="UP001152320">
    <property type="component" value="Chromosome 14"/>
</dbReference>
<dbReference type="GO" id="GO:1901981">
    <property type="term" value="F:phosphatidylinositol phosphate binding"/>
    <property type="evidence" value="ECO:0007669"/>
    <property type="project" value="TreeGrafter"/>
</dbReference>
<accession>A0A9Q1H2E9</accession>
<dbReference type="Pfam" id="PF00787">
    <property type="entry name" value="PX"/>
    <property type="match status" value="1"/>
</dbReference>
<dbReference type="SMART" id="SM00312">
    <property type="entry name" value="PX"/>
    <property type="match status" value="1"/>
</dbReference>
<dbReference type="InterPro" id="IPR001683">
    <property type="entry name" value="PX_dom"/>
</dbReference>
<dbReference type="InterPro" id="IPR052467">
    <property type="entry name" value="Sorting_nexin_PX-domain"/>
</dbReference>
<dbReference type="PANTHER" id="PTHR15813:SF9">
    <property type="entry name" value="PX DOMAIN-CONTAINING PROTEIN"/>
    <property type="match status" value="1"/>
</dbReference>
<keyword evidence="3" id="KW-0813">Transport</keyword>
<evidence type="ECO:0000313" key="9">
    <source>
        <dbReference type="EMBL" id="KAJ8030060.1"/>
    </source>
</evidence>
<evidence type="ECO:0000256" key="4">
    <source>
        <dbReference type="ARBA" id="ARBA00022927"/>
    </source>
</evidence>
<dbReference type="OrthoDB" id="93876at2759"/>
<evidence type="ECO:0000256" key="3">
    <source>
        <dbReference type="ARBA" id="ARBA00022448"/>
    </source>
</evidence>
<name>A0A9Q1H2E9_HOLLE</name>
<comment type="caution">
    <text evidence="9">The sequence shown here is derived from an EMBL/GenBank/DDBJ whole genome shotgun (WGS) entry which is preliminary data.</text>
</comment>
<evidence type="ECO:0000256" key="7">
    <source>
        <dbReference type="ARBA" id="ARBA00023329"/>
    </source>
</evidence>
<feature type="domain" description="PX" evidence="8">
    <location>
        <begin position="1"/>
        <end position="109"/>
    </location>
</feature>
<evidence type="ECO:0000256" key="6">
    <source>
        <dbReference type="ARBA" id="ARBA00023136"/>
    </source>
</evidence>
<dbReference type="GO" id="GO:0015031">
    <property type="term" value="P:protein transport"/>
    <property type="evidence" value="ECO:0007669"/>
    <property type="project" value="UniProtKB-KW"/>
</dbReference>
<dbReference type="InterPro" id="IPR036871">
    <property type="entry name" value="PX_dom_sf"/>
</dbReference>
<dbReference type="Gene3D" id="3.30.1520.10">
    <property type="entry name" value="Phox-like domain"/>
    <property type="match status" value="1"/>
</dbReference>
<comment type="subcellular location">
    <subcellularLocation>
        <location evidence="1">Cytoplasmic vesicle membrane</location>
        <topology evidence="1">Peripheral membrane protein</topology>
        <orientation evidence="1">Cytoplasmic side</orientation>
    </subcellularLocation>
</comment>
<comment type="similarity">
    <text evidence="2">Belongs to the sorting nexin family.</text>
</comment>
<dbReference type="AlphaFoldDB" id="A0A9Q1H2E9"/>
<evidence type="ECO:0000256" key="5">
    <source>
        <dbReference type="ARBA" id="ARBA00023121"/>
    </source>
</evidence>
<dbReference type="EMBL" id="JAIZAY010000014">
    <property type="protein sequence ID" value="KAJ8030060.1"/>
    <property type="molecule type" value="Genomic_DNA"/>
</dbReference>